<reference evidence="1 2" key="1">
    <citation type="submission" date="2020-03" db="EMBL/GenBank/DDBJ databases">
        <title>Whole genome sequencing of clinical and environmental type strains of Ochrobactrum.</title>
        <authorList>
            <person name="Dharne M."/>
        </authorList>
    </citation>
    <scope>NUCLEOTIDE SEQUENCE [LARGE SCALE GENOMIC DNA]</scope>
    <source>
        <strain evidence="1 2">CIP 109452</strain>
    </source>
</reference>
<dbReference type="Proteomes" id="UP000704467">
    <property type="component" value="Unassembled WGS sequence"/>
</dbReference>
<dbReference type="Gene3D" id="3.90.550.10">
    <property type="entry name" value="Spore Coat Polysaccharide Biosynthesis Protein SpsA, Chain A"/>
    <property type="match status" value="1"/>
</dbReference>
<dbReference type="EMBL" id="JAAVLN010000001">
    <property type="protein sequence ID" value="NKC02858.1"/>
    <property type="molecule type" value="Genomic_DNA"/>
</dbReference>
<organism evidence="1 2">
    <name type="scientific">Brucella haematophila</name>
    <dbReference type="NCBI Taxonomy" id="419474"/>
    <lineage>
        <taxon>Bacteria</taxon>
        <taxon>Pseudomonadati</taxon>
        <taxon>Pseudomonadota</taxon>
        <taxon>Alphaproteobacteria</taxon>
        <taxon>Hyphomicrobiales</taxon>
        <taxon>Brucellaceae</taxon>
        <taxon>Brucella/Ochrobactrum group</taxon>
        <taxon>Brucella</taxon>
    </lineage>
</organism>
<keyword evidence="2" id="KW-1185">Reference proteome</keyword>
<name>A0ABX1DKB0_9HYPH</name>
<comment type="caution">
    <text evidence="1">The sequence shown here is derived from an EMBL/GenBank/DDBJ whole genome shotgun (WGS) entry which is preliminary data.</text>
</comment>
<dbReference type="SUPFAM" id="SSF53448">
    <property type="entry name" value="Nucleotide-diphospho-sugar transferases"/>
    <property type="match status" value="1"/>
</dbReference>
<evidence type="ECO:0000313" key="1">
    <source>
        <dbReference type="EMBL" id="NKC02858.1"/>
    </source>
</evidence>
<accession>A0ABX1DKB0</accession>
<dbReference type="InterPro" id="IPR029044">
    <property type="entry name" value="Nucleotide-diphossugar_trans"/>
</dbReference>
<proteinExistence type="predicted"/>
<evidence type="ECO:0000313" key="2">
    <source>
        <dbReference type="Proteomes" id="UP000704467"/>
    </source>
</evidence>
<sequence>MSGDDLLLPNSLAPRLAVLRSGSAEIVSSLPEWINERGEVLPALAHPPLFYHYDFPAPIDMFAHIYNNGNMVCAPSVAMTRSCWNTVGLFNEDLWQLQDYEYWLRACAKDQRFRCLAEPCVAYRWHGKNLSLANASASENEMDRVLLAAPEWLDTDKLTDLIWGRTSNRRPMKSSLKYYVFLRASNIPGSCKKGGGMQLRDIARDKRRRSFC</sequence>
<gene>
    <name evidence="1" type="ORF">HED55_04240</name>
</gene>
<protein>
    <submittedName>
        <fullName evidence="1">Uncharacterized protein</fullName>
    </submittedName>
</protein>